<dbReference type="InterPro" id="IPR005055">
    <property type="entry name" value="A10/PebIII"/>
</dbReference>
<protein>
    <submittedName>
        <fullName evidence="2">Chemosensory protein 12</fullName>
    </submittedName>
</protein>
<reference evidence="2" key="1">
    <citation type="submission" date="2019-08" db="EMBL/GenBank/DDBJ databases">
        <title>OcomCSP12, a chemosensory protein expressed specifically by ovary, mediates reproduction in Ophraella communa (Coleoptera: Chrysomelidae).</title>
        <authorList>
            <person name="Ma C."/>
        </authorList>
    </citation>
    <scope>NUCLEOTIDE SEQUENCE</scope>
</reference>
<name>A0A5B9GBQ4_9CUCU</name>
<sequence length="131" mass="15394">MKFAVFLCVISFVVIVTADKQKDEKYTTKYDNIEVDKILNNDRLLRNYVDCLVHGTHCTKDGEVLKKVLSEALKTKCEKCSEKQKKEAVKVITFLLKNKRDWWNEIEAAYDPNHVYREVYKKEIKDAGIQF</sequence>
<dbReference type="InterPro" id="IPR036682">
    <property type="entry name" value="OS_D_A10/PebIII_sf"/>
</dbReference>
<proteinExistence type="evidence at transcript level"/>
<organism evidence="2">
    <name type="scientific">Ophraella communa</name>
    <dbReference type="NCBI Taxonomy" id="38162"/>
    <lineage>
        <taxon>Eukaryota</taxon>
        <taxon>Metazoa</taxon>
        <taxon>Ecdysozoa</taxon>
        <taxon>Arthropoda</taxon>
        <taxon>Hexapoda</taxon>
        <taxon>Insecta</taxon>
        <taxon>Pterygota</taxon>
        <taxon>Neoptera</taxon>
        <taxon>Endopterygota</taxon>
        <taxon>Coleoptera</taxon>
        <taxon>Polyphaga</taxon>
        <taxon>Cucujiformia</taxon>
        <taxon>Chrysomeloidea</taxon>
        <taxon>Chrysomelidae</taxon>
        <taxon>Galerucinae</taxon>
        <taxon>Schematizites</taxon>
        <taxon>Ophraella</taxon>
    </lineage>
</organism>
<keyword evidence="1" id="KW-0732">Signal</keyword>
<dbReference type="Gene3D" id="1.10.2080.10">
    <property type="entry name" value="Insect odorant-binding protein A10/Ejaculatory bulb-specific protein 3"/>
    <property type="match status" value="1"/>
</dbReference>
<evidence type="ECO:0000313" key="2">
    <source>
        <dbReference type="EMBL" id="QEE83331.1"/>
    </source>
</evidence>
<dbReference type="PANTHER" id="PTHR11257">
    <property type="entry name" value="CHEMOSENSORY PROTEIN-RELATED"/>
    <property type="match status" value="1"/>
</dbReference>
<feature type="chain" id="PRO_5022722695" evidence="1">
    <location>
        <begin position="19"/>
        <end position="131"/>
    </location>
</feature>
<accession>A0A5B9GBQ4</accession>
<feature type="signal peptide" evidence="1">
    <location>
        <begin position="1"/>
        <end position="18"/>
    </location>
</feature>
<dbReference type="Pfam" id="PF03392">
    <property type="entry name" value="OS-D"/>
    <property type="match status" value="1"/>
</dbReference>
<evidence type="ECO:0000256" key="1">
    <source>
        <dbReference type="SAM" id="SignalP"/>
    </source>
</evidence>
<dbReference type="EMBL" id="MN296017">
    <property type="protein sequence ID" value="QEE83331.1"/>
    <property type="molecule type" value="mRNA"/>
</dbReference>
<dbReference type="PANTHER" id="PTHR11257:SF12">
    <property type="entry name" value="EJACULATORY BULB-SPECIFIC PROTEIN 3-RELATED"/>
    <property type="match status" value="1"/>
</dbReference>
<dbReference type="SUPFAM" id="SSF100910">
    <property type="entry name" value="Chemosensory protein Csp2"/>
    <property type="match status" value="1"/>
</dbReference>
<dbReference type="AlphaFoldDB" id="A0A5B9GBQ4"/>